<dbReference type="GO" id="GO:0000981">
    <property type="term" value="F:DNA-binding transcription factor activity, RNA polymerase II-specific"/>
    <property type="evidence" value="ECO:0007669"/>
    <property type="project" value="TreeGrafter"/>
</dbReference>
<evidence type="ECO:0000256" key="4">
    <source>
        <dbReference type="ARBA" id="ARBA00023242"/>
    </source>
</evidence>
<keyword evidence="4" id="KW-0539">Nucleus</keyword>
<dbReference type="Gene3D" id="1.10.10.10">
    <property type="entry name" value="Winged helix-like DNA-binding domain superfamily/Winged helix DNA-binding domain"/>
    <property type="match status" value="1"/>
</dbReference>
<protein>
    <recommendedName>
        <fullName evidence="6">RFX-type winged-helix domain-containing protein</fullName>
    </recommendedName>
</protein>
<evidence type="ECO:0000313" key="8">
    <source>
        <dbReference type="Proteomes" id="UP001347796"/>
    </source>
</evidence>
<gene>
    <name evidence="7" type="ORF">SNE40_016656</name>
</gene>
<dbReference type="FunFam" id="1.10.10.10:FF:000178">
    <property type="entry name" value="Putative Transcription factor RFX4"/>
    <property type="match status" value="1"/>
</dbReference>
<dbReference type="Pfam" id="PF25340">
    <property type="entry name" value="BCD_RFX"/>
    <property type="match status" value="1"/>
</dbReference>
<dbReference type="InterPro" id="IPR057321">
    <property type="entry name" value="RFX1-4/6/8-like_BCD"/>
</dbReference>
<comment type="caution">
    <text evidence="7">The sequence shown here is derived from an EMBL/GenBank/DDBJ whole genome shotgun (WGS) entry which is preliminary data.</text>
</comment>
<keyword evidence="1" id="KW-0805">Transcription regulation</keyword>
<keyword evidence="3" id="KW-0804">Transcription</keyword>
<dbReference type="EMBL" id="JAZGQO010000011">
    <property type="protein sequence ID" value="KAK6173143.1"/>
    <property type="molecule type" value="Genomic_DNA"/>
</dbReference>
<accession>A0AAN8PEB0</accession>
<keyword evidence="2" id="KW-0238">DNA-binding</keyword>
<dbReference type="SUPFAM" id="SSF46785">
    <property type="entry name" value="Winged helix' DNA-binding domain"/>
    <property type="match status" value="1"/>
</dbReference>
<evidence type="ECO:0000256" key="1">
    <source>
        <dbReference type="ARBA" id="ARBA00023015"/>
    </source>
</evidence>
<dbReference type="PANTHER" id="PTHR12619:SF5">
    <property type="entry name" value="TRANSCRIPTION FACTOR RFX4"/>
    <property type="match status" value="1"/>
</dbReference>
<dbReference type="InterPro" id="IPR036390">
    <property type="entry name" value="WH_DNA-bd_sf"/>
</dbReference>
<evidence type="ECO:0000256" key="5">
    <source>
        <dbReference type="SAM" id="MobiDB-lite"/>
    </source>
</evidence>
<evidence type="ECO:0000256" key="2">
    <source>
        <dbReference type="ARBA" id="ARBA00023125"/>
    </source>
</evidence>
<dbReference type="AlphaFoldDB" id="A0AAN8PEB0"/>
<feature type="region of interest" description="Disordered" evidence="5">
    <location>
        <begin position="23"/>
        <end position="53"/>
    </location>
</feature>
<evidence type="ECO:0000313" key="7">
    <source>
        <dbReference type="EMBL" id="KAK6173143.1"/>
    </source>
</evidence>
<keyword evidence="8" id="KW-1185">Reference proteome</keyword>
<dbReference type="InterPro" id="IPR003150">
    <property type="entry name" value="DNA-bd_RFX"/>
</dbReference>
<proteinExistence type="predicted"/>
<reference evidence="7 8" key="1">
    <citation type="submission" date="2024-01" db="EMBL/GenBank/DDBJ databases">
        <title>The genome of the rayed Mediterranean limpet Patella caerulea (Linnaeus, 1758).</title>
        <authorList>
            <person name="Anh-Thu Weber A."/>
            <person name="Halstead-Nussloch G."/>
        </authorList>
    </citation>
    <scope>NUCLEOTIDE SEQUENCE [LARGE SCALE GENOMIC DNA]</scope>
    <source>
        <strain evidence="7">AATW-2023a</strain>
        <tissue evidence="7">Whole specimen</tissue>
    </source>
</reference>
<dbReference type="Proteomes" id="UP001347796">
    <property type="component" value="Unassembled WGS sequence"/>
</dbReference>
<evidence type="ECO:0000256" key="3">
    <source>
        <dbReference type="ARBA" id="ARBA00023163"/>
    </source>
</evidence>
<dbReference type="GO" id="GO:0000978">
    <property type="term" value="F:RNA polymerase II cis-regulatory region sequence-specific DNA binding"/>
    <property type="evidence" value="ECO:0007669"/>
    <property type="project" value="TreeGrafter"/>
</dbReference>
<sequence>MDAFGPPVDGTDWMGLDQCIEETRRTDKPDSNSDDNEEKVEICKTRQGSKPHSTPLTLKWLEENYEIADGVCIPRSTLYLHYLDFCERNDSNPINAASFGKIIRQQFPQITTRRLGTRGQSKYHYYGIGVRETSAYYDIMYSAKGVQSHGEGKKDVSNKPVAYSPRSKLGTLLPDFPDVKDIKMPQDIGEDKVATFLVMYRTHCQRILDTVIRANFDEVQNFLLHFWQGMPSHIVPILDSPTIVMLVGVCDSILYKAISSVLMPTVLQALPESLTQVIRRFAKQLDEWLIVSLNSLPETLKKIKFDLARRFSQVLRRQTSLNHLCQAARTVIHSTDITSQMLDDWLNIDLNSIIKQTLYTMDQYTEKDHTIIVNLCSEFEKLLEEHSTIESYIDWLDSMVDRCIVQLSSQKSGTLRKIARQFLLMWSCFGTRVIRDMTLHSAPSFGSFHLLHLMFDDYVLYLVESLHGQEKGNDFLRTIKGEDTGIILEQFIIKEDIQLPEIDAAMTTAMSNQDRGSVITTTRGMLGTTGYVNNEIHEDITTAYNQTDKLLDSPRSRQLTTNTSSNISFSSCNNYGNQYGQINNKNHVQSTFDLATAQLYDDTIRTGQNGVRQVTTPSDWSRQQQTSGGENMAVVMRMNEQNSYPAYQQTRQGLFEYNGYTYDQTGKQVGTPVTNETQYPYHSYGGVGDFYNVNYNQENSKRRVEDDPYSRTYKRQNKEQFYYDHIPNNFAQI</sequence>
<dbReference type="InterPro" id="IPR039779">
    <property type="entry name" value="RFX-like"/>
</dbReference>
<name>A0AAN8PEB0_PATCE</name>
<dbReference type="Pfam" id="PF02257">
    <property type="entry name" value="RFX_DNA_binding"/>
    <property type="match status" value="1"/>
</dbReference>
<organism evidence="7 8">
    <name type="scientific">Patella caerulea</name>
    <name type="common">Rayed Mediterranean limpet</name>
    <dbReference type="NCBI Taxonomy" id="87958"/>
    <lineage>
        <taxon>Eukaryota</taxon>
        <taxon>Metazoa</taxon>
        <taxon>Spiralia</taxon>
        <taxon>Lophotrochozoa</taxon>
        <taxon>Mollusca</taxon>
        <taxon>Gastropoda</taxon>
        <taxon>Patellogastropoda</taxon>
        <taxon>Patelloidea</taxon>
        <taxon>Patellidae</taxon>
        <taxon>Patella</taxon>
    </lineage>
</organism>
<evidence type="ECO:0000259" key="6">
    <source>
        <dbReference type="PROSITE" id="PS51526"/>
    </source>
</evidence>
<dbReference type="PROSITE" id="PS51526">
    <property type="entry name" value="RFX_DBD"/>
    <property type="match status" value="1"/>
</dbReference>
<dbReference type="InterPro" id="IPR036388">
    <property type="entry name" value="WH-like_DNA-bd_sf"/>
</dbReference>
<dbReference type="PANTHER" id="PTHR12619">
    <property type="entry name" value="RFX TRANSCRIPTION FACTOR FAMILY"/>
    <property type="match status" value="1"/>
</dbReference>
<feature type="domain" description="RFX-type winged-helix" evidence="6">
    <location>
        <begin position="57"/>
        <end position="132"/>
    </location>
</feature>